<feature type="region of interest" description="Disordered" evidence="2">
    <location>
        <begin position="110"/>
        <end position="138"/>
    </location>
</feature>
<dbReference type="Proteomes" id="UP000060699">
    <property type="component" value="Chromosome"/>
</dbReference>
<dbReference type="PATRIC" id="fig|76731.3.peg.2952"/>
<dbReference type="KEGG" id="rdp:RD2015_2886"/>
<evidence type="ECO:0000313" key="3">
    <source>
        <dbReference type="EMBL" id="ALV07350.1"/>
    </source>
</evidence>
<keyword evidence="1" id="KW-0238">DNA-binding</keyword>
<dbReference type="InterPro" id="IPR058852">
    <property type="entry name" value="HTH_77"/>
</dbReference>
<dbReference type="InterPro" id="IPR016032">
    <property type="entry name" value="Sig_transdc_resp-reg_C-effctor"/>
</dbReference>
<dbReference type="GO" id="GO:0003677">
    <property type="term" value="F:DNA binding"/>
    <property type="evidence" value="ECO:0007669"/>
    <property type="project" value="UniProtKB-UniRule"/>
</dbReference>
<gene>
    <name evidence="3" type="ORF">RD2015_2886</name>
</gene>
<dbReference type="PANTHER" id="PTHR47691:SF3">
    <property type="entry name" value="HTH-TYPE TRANSCRIPTIONAL REGULATOR RV0890C-RELATED"/>
    <property type="match status" value="1"/>
</dbReference>
<dbReference type="EMBL" id="CP013729">
    <property type="protein sequence ID" value="ALV07350.1"/>
    <property type="molecule type" value="Genomic_DNA"/>
</dbReference>
<dbReference type="GO" id="GO:0000160">
    <property type="term" value="P:phosphorelay signal transduction system"/>
    <property type="evidence" value="ECO:0007669"/>
    <property type="project" value="InterPro"/>
</dbReference>
<dbReference type="InterPro" id="IPR001867">
    <property type="entry name" value="OmpR/PhoB-type_DNA-bd"/>
</dbReference>
<reference evidence="3 4" key="1">
    <citation type="submission" date="2015-12" db="EMBL/GenBank/DDBJ databases">
        <title>Complete genome of Roseateles depolymerans KCTC 42856.</title>
        <authorList>
            <person name="Kim K.M."/>
        </authorList>
    </citation>
    <scope>NUCLEOTIDE SEQUENCE [LARGE SCALE GENOMIC DNA]</scope>
    <source>
        <strain evidence="3 4">KCTC 42856</strain>
    </source>
</reference>
<evidence type="ECO:0000256" key="2">
    <source>
        <dbReference type="SAM" id="MobiDB-lite"/>
    </source>
</evidence>
<accession>A0A0U3D155</accession>
<dbReference type="SUPFAM" id="SSF46894">
    <property type="entry name" value="C-terminal effector domain of the bipartite response regulators"/>
    <property type="match status" value="1"/>
</dbReference>
<name>A0A0U3D155_9BURK</name>
<dbReference type="Pfam" id="PF25872">
    <property type="entry name" value="HTH_77"/>
    <property type="match status" value="1"/>
</dbReference>
<dbReference type="Pfam" id="PF00486">
    <property type="entry name" value="Trans_reg_C"/>
    <property type="match status" value="1"/>
</dbReference>
<dbReference type="STRING" id="76731.RD2015_2886"/>
<dbReference type="OrthoDB" id="9811542at2"/>
<dbReference type="InterPro" id="IPR036388">
    <property type="entry name" value="WH-like_DNA-bd_sf"/>
</dbReference>
<protein>
    <submittedName>
        <fullName evidence="3">Uncharacterized protein</fullName>
    </submittedName>
</protein>
<keyword evidence="4" id="KW-1185">Reference proteome</keyword>
<dbReference type="InterPro" id="IPR027417">
    <property type="entry name" value="P-loop_NTPase"/>
</dbReference>
<evidence type="ECO:0000256" key="1">
    <source>
        <dbReference type="ARBA" id="ARBA00023125"/>
    </source>
</evidence>
<dbReference type="GO" id="GO:0006355">
    <property type="term" value="P:regulation of DNA-templated transcription"/>
    <property type="evidence" value="ECO:0007669"/>
    <property type="project" value="InterPro"/>
</dbReference>
<sequence length="937" mass="100884">MTSDRRRAAPPSRTQPICFGPFVLVAESRSLTRDGVPVKLGGRAFEMLLTLAQASGALVPTEALMARLWPDAVVEPGSLRVHMAGLRKTLGRQDDGSPWIENQPGKGYRLLGMAPSSSSPAPSWESGRAEPAPQSSADDYLPIRITSSIGREPVIQALVDGFPQRRLVTIVGPGGIGKTTVGLEAARRLAGSGLDGVRFVDLTALSDPQLLPSTLAQALGVRVSAHDPTASLMAYLAPTRMLMVLDGCECVVEAAALLAERLLTAAPGLLLLATSREPLRIRGEWVVRLPPLDLPDTPTPDLASAPRYSALALFMERSAAAGGPPLAQDDMPALVQLCRKLDGNPLALEIAAARTSTFGVRGLLGLLDERLSLLSQGRRTSPQRHHTLQATLDWSYRTLSDSERAILRRLSVFRSRFTFEAAATVSAFAPVRADEVFDGLEGLIAKSLLVTDSIGGAVGLRLLDTTRAYAADKLAESGESHAVALRHVAACQQLFDAFARDSGGLASIQWNVVHGALIEDIRAALLWAFNDPATTEAGVRLAAATGVIWVQLSRSAECVPYLQQALQHVAGLPDARALEMALYLTLGQCQTTAAGPTPETLDAYRRAGAAARAEGNTRFQLLSLYGEFGWHHILGRYADTLSVAQAFDEVVESASYAQCDLLRQRLRGIALFQVGRQHESLAIARALAESPPEGIHFFLDSQLQIEHQTASLTHLARSLWITGHTAQAQEVARRAVEVSLAFGHAISTVQALTMAACPIALYAEDWATARANIAQLSSFAQRHSFHFWNDWAKLFELALHWCESVKDPTSAPEWLALCEQTGSRADVLATLCPSLATEAVLATVETGPETWCTAELLRVKADKLLQRAHEASGPAARSAACPAAALALDTDPVREADRLLSKALEMATRQGARAWERRITGSIAQLRRWQDSETHAR</sequence>
<dbReference type="PROSITE" id="PS51755">
    <property type="entry name" value="OMPR_PHOB"/>
    <property type="match status" value="1"/>
</dbReference>
<dbReference type="PANTHER" id="PTHR47691">
    <property type="entry name" value="REGULATOR-RELATED"/>
    <property type="match status" value="1"/>
</dbReference>
<dbReference type="AlphaFoldDB" id="A0A0U3D155"/>
<dbReference type="PRINTS" id="PR00364">
    <property type="entry name" value="DISEASERSIST"/>
</dbReference>
<dbReference type="Gene3D" id="1.10.10.10">
    <property type="entry name" value="Winged helix-like DNA-binding domain superfamily/Winged helix DNA-binding domain"/>
    <property type="match status" value="1"/>
</dbReference>
<feature type="compositionally biased region" description="Low complexity" evidence="2">
    <location>
        <begin position="114"/>
        <end position="123"/>
    </location>
</feature>
<dbReference type="InterPro" id="IPR011990">
    <property type="entry name" value="TPR-like_helical_dom_sf"/>
</dbReference>
<dbReference type="Gene3D" id="1.25.40.10">
    <property type="entry name" value="Tetratricopeptide repeat domain"/>
    <property type="match status" value="1"/>
</dbReference>
<dbReference type="SMART" id="SM00862">
    <property type="entry name" value="Trans_reg_C"/>
    <property type="match status" value="1"/>
</dbReference>
<dbReference type="Gene3D" id="3.40.50.300">
    <property type="entry name" value="P-loop containing nucleotide triphosphate hydrolases"/>
    <property type="match status" value="1"/>
</dbReference>
<proteinExistence type="predicted"/>
<dbReference type="CDD" id="cd00383">
    <property type="entry name" value="trans_reg_C"/>
    <property type="match status" value="1"/>
</dbReference>
<dbReference type="RefSeq" id="WP_083525653.1">
    <property type="nucleotide sequence ID" value="NZ_CP013729.1"/>
</dbReference>
<evidence type="ECO:0000313" key="4">
    <source>
        <dbReference type="Proteomes" id="UP000060699"/>
    </source>
</evidence>
<organism evidence="3 4">
    <name type="scientific">Roseateles depolymerans</name>
    <dbReference type="NCBI Taxonomy" id="76731"/>
    <lineage>
        <taxon>Bacteria</taxon>
        <taxon>Pseudomonadati</taxon>
        <taxon>Pseudomonadota</taxon>
        <taxon>Betaproteobacteria</taxon>
        <taxon>Burkholderiales</taxon>
        <taxon>Sphaerotilaceae</taxon>
        <taxon>Roseateles</taxon>
    </lineage>
</organism>
<dbReference type="SUPFAM" id="SSF52540">
    <property type="entry name" value="P-loop containing nucleoside triphosphate hydrolases"/>
    <property type="match status" value="1"/>
</dbReference>